<keyword evidence="8" id="KW-1185">Reference proteome</keyword>
<dbReference type="GO" id="GO:0016020">
    <property type="term" value="C:membrane"/>
    <property type="evidence" value="ECO:0007669"/>
    <property type="project" value="UniProtKB-SubCell"/>
</dbReference>
<dbReference type="InterPro" id="IPR010432">
    <property type="entry name" value="RDD"/>
</dbReference>
<gene>
    <name evidence="7" type="ORF">N0B31_13585</name>
</gene>
<dbReference type="GeneID" id="74943473"/>
<dbReference type="PANTHER" id="PTHR38480:SF1">
    <property type="entry name" value="SLR0254 PROTEIN"/>
    <property type="match status" value="1"/>
</dbReference>
<evidence type="ECO:0000256" key="2">
    <source>
        <dbReference type="ARBA" id="ARBA00022692"/>
    </source>
</evidence>
<evidence type="ECO:0000313" key="8">
    <source>
        <dbReference type="Proteomes" id="UP001057580"/>
    </source>
</evidence>
<organism evidence="7 8">
    <name type="scientific">Salinirubellus salinus</name>
    <dbReference type="NCBI Taxonomy" id="1364945"/>
    <lineage>
        <taxon>Archaea</taxon>
        <taxon>Methanobacteriati</taxon>
        <taxon>Methanobacteriota</taxon>
        <taxon>Stenosarchaea group</taxon>
        <taxon>Halobacteria</taxon>
        <taxon>Halobacteriales</taxon>
        <taxon>Natronomonadaceae</taxon>
        <taxon>Salinirubellus</taxon>
    </lineage>
</organism>
<name>A0A9E7R020_9EURY</name>
<evidence type="ECO:0000256" key="3">
    <source>
        <dbReference type="ARBA" id="ARBA00022989"/>
    </source>
</evidence>
<comment type="subcellular location">
    <subcellularLocation>
        <location evidence="1">Membrane</location>
        <topology evidence="1">Multi-pass membrane protein</topology>
    </subcellularLocation>
</comment>
<accession>A0A9E7R020</accession>
<feature type="domain" description="RDD" evidence="6">
    <location>
        <begin position="34"/>
        <end position="162"/>
    </location>
</feature>
<keyword evidence="4 5" id="KW-0472">Membrane</keyword>
<evidence type="ECO:0000259" key="6">
    <source>
        <dbReference type="Pfam" id="PF06271"/>
    </source>
</evidence>
<feature type="transmembrane region" description="Helical" evidence="5">
    <location>
        <begin position="40"/>
        <end position="61"/>
    </location>
</feature>
<feature type="transmembrane region" description="Helical" evidence="5">
    <location>
        <begin position="73"/>
        <end position="93"/>
    </location>
</feature>
<proteinExistence type="predicted"/>
<evidence type="ECO:0000313" key="7">
    <source>
        <dbReference type="EMBL" id="UWM53171.1"/>
    </source>
</evidence>
<dbReference type="RefSeq" id="WP_260592166.1">
    <property type="nucleotide sequence ID" value="NZ_CP104003.1"/>
</dbReference>
<evidence type="ECO:0000256" key="4">
    <source>
        <dbReference type="ARBA" id="ARBA00023136"/>
    </source>
</evidence>
<dbReference type="KEGG" id="ssai:N0B31_13585"/>
<reference evidence="7" key="1">
    <citation type="submission" date="2022-09" db="EMBL/GenBank/DDBJ databases">
        <title>Diverse halophilic archaea isolated from saline environments.</title>
        <authorList>
            <person name="Cui H.-L."/>
        </authorList>
    </citation>
    <scope>NUCLEOTIDE SEQUENCE</scope>
    <source>
        <strain evidence="7">ZS-35-S2</strain>
    </source>
</reference>
<dbReference type="PANTHER" id="PTHR38480">
    <property type="entry name" value="SLR0254 PROTEIN"/>
    <property type="match status" value="1"/>
</dbReference>
<dbReference type="Pfam" id="PF06271">
    <property type="entry name" value="RDD"/>
    <property type="match status" value="1"/>
</dbReference>
<keyword evidence="3 5" id="KW-1133">Transmembrane helix</keyword>
<dbReference type="AlphaFoldDB" id="A0A9E7R020"/>
<keyword evidence="2 5" id="KW-0812">Transmembrane</keyword>
<dbReference type="EMBL" id="CP104003">
    <property type="protein sequence ID" value="UWM53171.1"/>
    <property type="molecule type" value="Genomic_DNA"/>
</dbReference>
<dbReference type="Proteomes" id="UP001057580">
    <property type="component" value="Chromosome"/>
</dbReference>
<evidence type="ECO:0000256" key="5">
    <source>
        <dbReference type="SAM" id="Phobius"/>
    </source>
</evidence>
<evidence type="ECO:0000256" key="1">
    <source>
        <dbReference type="ARBA" id="ARBA00004141"/>
    </source>
</evidence>
<protein>
    <submittedName>
        <fullName evidence="7">RDD family protein</fullName>
    </submittedName>
</protein>
<sequence>MADTTEAWSSRVLSLYPTSEPPAPALDTAGERGVLWDRGLAALFDLLVCLFVVEAPLVFALDTLTAGLFGESPLFLPVTLLALGPLVVTYSFAFEWRYARTPGKVWRGLVTVTDDGEPCPALAAATRNLLRYVDYLGVPPLVVGLASALLSSRGRRVGDRVARTVVVRIR</sequence>